<dbReference type="Gene3D" id="3.40.50.150">
    <property type="entry name" value="Vaccinia Virus protein VP39"/>
    <property type="match status" value="1"/>
</dbReference>
<reference evidence="9" key="1">
    <citation type="submission" date="2020-02" db="EMBL/GenBank/DDBJ databases">
        <title>Relaxed selection underlies rapid genomic changes in the transitions from sociality to social parasitism in ants.</title>
        <authorList>
            <person name="Bi X."/>
        </authorList>
    </citation>
    <scope>NUCLEOTIDE SEQUENCE</scope>
    <source>
        <strain evidence="9">BGI-DK2014c</strain>
        <tissue evidence="9">Whole body</tissue>
    </source>
</reference>
<evidence type="ECO:0000313" key="10">
    <source>
        <dbReference type="Proteomes" id="UP000668214"/>
    </source>
</evidence>
<dbReference type="InterPro" id="IPR029063">
    <property type="entry name" value="SAM-dependent_MTases_sf"/>
</dbReference>
<organism evidence="9 10">
    <name type="scientific">Pseudoatta argentina</name>
    <dbReference type="NCBI Taxonomy" id="621737"/>
    <lineage>
        <taxon>Eukaryota</taxon>
        <taxon>Metazoa</taxon>
        <taxon>Ecdysozoa</taxon>
        <taxon>Arthropoda</taxon>
        <taxon>Hexapoda</taxon>
        <taxon>Insecta</taxon>
        <taxon>Pterygota</taxon>
        <taxon>Neoptera</taxon>
        <taxon>Endopterygota</taxon>
        <taxon>Hymenoptera</taxon>
        <taxon>Apocrita</taxon>
        <taxon>Aculeata</taxon>
        <taxon>Formicoidea</taxon>
        <taxon>Formicidae</taxon>
        <taxon>Myrmicinae</taxon>
        <taxon>Pseudoatta</taxon>
    </lineage>
</organism>
<proteinExistence type="inferred from homology"/>
<evidence type="ECO:0000256" key="1">
    <source>
        <dbReference type="ARBA" id="ARBA00004496"/>
    </source>
</evidence>
<comment type="caution">
    <text evidence="9">The sequence shown here is derived from an EMBL/GenBank/DDBJ whole genome shotgun (WGS) entry which is preliminary data.</text>
</comment>
<name>A0A836FER6_9HYME</name>
<dbReference type="PANTHER" id="PTHR11579:SF0">
    <property type="entry name" value="PROTEIN-L-ISOASPARTATE(D-ASPARTATE) O-METHYLTRANSFERASE"/>
    <property type="match status" value="1"/>
</dbReference>
<evidence type="ECO:0000313" key="9">
    <source>
        <dbReference type="EMBL" id="KAG5318108.1"/>
    </source>
</evidence>
<evidence type="ECO:0000256" key="3">
    <source>
        <dbReference type="ARBA" id="ARBA00022490"/>
    </source>
</evidence>
<dbReference type="GO" id="GO:0005737">
    <property type="term" value="C:cytoplasm"/>
    <property type="evidence" value="ECO:0007669"/>
    <property type="project" value="UniProtKB-SubCell"/>
</dbReference>
<evidence type="ECO:0000256" key="6">
    <source>
        <dbReference type="ARBA" id="ARBA00022691"/>
    </source>
</evidence>
<dbReference type="EMBL" id="JAANIA010002033">
    <property type="protein sequence ID" value="KAG5318108.1"/>
    <property type="molecule type" value="Genomic_DNA"/>
</dbReference>
<keyword evidence="3" id="KW-0963">Cytoplasm</keyword>
<accession>A0A836FER6</accession>
<keyword evidence="6 8" id="KW-0949">S-adenosyl-L-methionine</keyword>
<keyword evidence="10" id="KW-1185">Reference proteome</keyword>
<dbReference type="GO" id="GO:0032259">
    <property type="term" value="P:methylation"/>
    <property type="evidence" value="ECO:0007669"/>
    <property type="project" value="UniProtKB-KW"/>
</dbReference>
<dbReference type="SUPFAM" id="SSF53335">
    <property type="entry name" value="S-adenosyl-L-methionine-dependent methyltransferases"/>
    <property type="match status" value="1"/>
</dbReference>
<feature type="non-terminal residue" evidence="9">
    <location>
        <position position="1"/>
    </location>
</feature>
<dbReference type="PANTHER" id="PTHR11579">
    <property type="entry name" value="PROTEIN-L-ISOASPARTATE O-METHYLTRANSFERASE"/>
    <property type="match status" value="1"/>
</dbReference>
<dbReference type="FunFam" id="3.40.50.150:FF:000027">
    <property type="entry name" value="Protein-L-isoaspartate O-methyltransferase"/>
    <property type="match status" value="1"/>
</dbReference>
<dbReference type="InterPro" id="IPR000682">
    <property type="entry name" value="PCMT"/>
</dbReference>
<dbReference type="AlphaFoldDB" id="A0A836FER6"/>
<evidence type="ECO:0000256" key="7">
    <source>
        <dbReference type="ARBA" id="ARBA00035815"/>
    </source>
</evidence>
<comment type="catalytic activity">
    <reaction evidence="7">
        <text>[protein]-L-isoaspartate + S-adenosyl-L-methionine = [protein]-L-isoaspartate alpha-methyl ester + S-adenosyl-L-homocysteine</text>
        <dbReference type="Rhea" id="RHEA:12705"/>
        <dbReference type="Rhea" id="RHEA-COMP:12143"/>
        <dbReference type="Rhea" id="RHEA-COMP:12144"/>
        <dbReference type="ChEBI" id="CHEBI:57856"/>
        <dbReference type="ChEBI" id="CHEBI:59789"/>
        <dbReference type="ChEBI" id="CHEBI:90596"/>
        <dbReference type="ChEBI" id="CHEBI:90598"/>
        <dbReference type="EC" id="2.1.1.77"/>
    </reaction>
    <physiologicalReaction direction="left-to-right" evidence="7">
        <dbReference type="Rhea" id="RHEA:12706"/>
    </physiologicalReaction>
</comment>
<comment type="subcellular location">
    <subcellularLocation>
        <location evidence="1">Cytoplasm</location>
    </subcellularLocation>
</comment>
<evidence type="ECO:0000256" key="5">
    <source>
        <dbReference type="ARBA" id="ARBA00022679"/>
    </source>
</evidence>
<dbReference type="Pfam" id="PF01135">
    <property type="entry name" value="PCMT"/>
    <property type="match status" value="1"/>
</dbReference>
<feature type="non-terminal residue" evidence="9">
    <location>
        <position position="269"/>
    </location>
</feature>
<evidence type="ECO:0000256" key="2">
    <source>
        <dbReference type="ARBA" id="ARBA00005369"/>
    </source>
</evidence>
<dbReference type="CDD" id="cd02440">
    <property type="entry name" value="AdoMet_MTases"/>
    <property type="match status" value="1"/>
</dbReference>
<dbReference type="PROSITE" id="PS01279">
    <property type="entry name" value="PCMT"/>
    <property type="match status" value="1"/>
</dbReference>
<gene>
    <name evidence="9" type="primary">Pcmt1_1</name>
    <name evidence="9" type="ORF">G6Z78_0002338</name>
</gene>
<evidence type="ECO:0000256" key="4">
    <source>
        <dbReference type="ARBA" id="ARBA00022603"/>
    </source>
</evidence>
<dbReference type="NCBIfam" id="TIGR00080">
    <property type="entry name" value="pimt"/>
    <property type="match status" value="1"/>
</dbReference>
<keyword evidence="4 8" id="KW-0489">Methyltransferase</keyword>
<sequence length="269" mass="29739">FVCFRFDAPATTYLPKIRSRVVECLCATFAILSPTAFTHDMASYGRYCGRNNQELVQHLRRSRVIKSDRVYEVMSSVDRGKYTHPANAYIDAPQGIGYGVTISAPHMHAYALELLEEKLRNGTRALDVGSGSGYLTACMALMMGPQGVAVGIDHIPELRAMAEENIRHDHPELLTDGRIELVVGDGRLGYPNRGPYDAIHVGAAAKEMPQSLIDQLAPGGRLIVPMGPENSDQTLVQIDKTLDGKIKQRSLISVVFVPLTDKERQYRRS</sequence>
<dbReference type="GO" id="GO:0004719">
    <property type="term" value="F:protein-L-isoaspartate (D-aspartate) O-methyltransferase activity"/>
    <property type="evidence" value="ECO:0007669"/>
    <property type="project" value="UniProtKB-UniRule"/>
</dbReference>
<evidence type="ECO:0000256" key="8">
    <source>
        <dbReference type="RuleBase" id="RU003802"/>
    </source>
</evidence>
<dbReference type="Proteomes" id="UP000668214">
    <property type="component" value="Unassembled WGS sequence"/>
</dbReference>
<protein>
    <recommendedName>
        <fullName evidence="8">Protein-L-isoaspartate O-methyltransferase</fullName>
        <ecNumber evidence="8">2.1.1.77</ecNumber>
    </recommendedName>
</protein>
<comment type="similarity">
    <text evidence="2 8">Belongs to the methyltransferase superfamily. L-isoaspartyl/D-aspartyl protein methyltransferase family.</text>
</comment>
<keyword evidence="5 8" id="KW-0808">Transferase</keyword>
<dbReference type="EC" id="2.1.1.77" evidence="8"/>